<reference evidence="2" key="1">
    <citation type="journal article" date="2014" name="Int. J. Syst. Evol. Microbiol.">
        <title>Complete genome sequence of Corynebacterium casei LMG S-19264T (=DSM 44701T), isolated from a smear-ripened cheese.</title>
        <authorList>
            <consortium name="US DOE Joint Genome Institute (JGI-PGF)"/>
            <person name="Walter F."/>
            <person name="Albersmeier A."/>
            <person name="Kalinowski J."/>
            <person name="Ruckert C."/>
        </authorList>
    </citation>
    <scope>NUCLEOTIDE SEQUENCE</scope>
    <source>
        <strain evidence="2">CGMCC 1.15290</strain>
    </source>
</reference>
<evidence type="ECO:0008006" key="4">
    <source>
        <dbReference type="Google" id="ProtNLM"/>
    </source>
</evidence>
<name>A0A917IWZ1_9BACT</name>
<dbReference type="Gene3D" id="3.90.79.10">
    <property type="entry name" value="Nucleoside Triphosphate Pyrophosphohydrolase"/>
    <property type="match status" value="1"/>
</dbReference>
<dbReference type="Proteomes" id="UP000627292">
    <property type="component" value="Unassembled WGS sequence"/>
</dbReference>
<dbReference type="SUPFAM" id="SSF55811">
    <property type="entry name" value="Nudix"/>
    <property type="match status" value="1"/>
</dbReference>
<feature type="signal peptide" evidence="1">
    <location>
        <begin position="1"/>
        <end position="21"/>
    </location>
</feature>
<dbReference type="CDD" id="cd02883">
    <property type="entry name" value="NUDIX_Hydrolase"/>
    <property type="match status" value="1"/>
</dbReference>
<protein>
    <recommendedName>
        <fullName evidence="4">NUDIX hydrolase</fullName>
    </recommendedName>
</protein>
<feature type="chain" id="PRO_5037437382" description="NUDIX hydrolase" evidence="1">
    <location>
        <begin position="22"/>
        <end position="189"/>
    </location>
</feature>
<keyword evidence="1" id="KW-0732">Signal</keyword>
<accession>A0A917IWZ1</accession>
<dbReference type="InterPro" id="IPR015797">
    <property type="entry name" value="NUDIX_hydrolase-like_dom_sf"/>
</dbReference>
<proteinExistence type="predicted"/>
<comment type="caution">
    <text evidence="2">The sequence shown here is derived from an EMBL/GenBank/DDBJ whole genome shotgun (WGS) entry which is preliminary data.</text>
</comment>
<dbReference type="EMBL" id="BMIB01000002">
    <property type="protein sequence ID" value="GGH67099.1"/>
    <property type="molecule type" value="Genomic_DNA"/>
</dbReference>
<gene>
    <name evidence="2" type="ORF">GCM10011379_22000</name>
</gene>
<sequence>MRLLTATLLLVLLVPAGAVKAQTKADSISLFFPKVLITDSSNRVLLVYDANRKAYEIPSIGTMAGPSSIKDYIQKTAEEIGITYRGFRLGGMFTYIFPDKYRTFIRPYFVVQSNGYANGTGLADTTCHWFTREEAIALIPYPASALIVRQLLEKPAITWGGSFEEYGYTNPVDTSKIVFRQLEHFYPLN</sequence>
<evidence type="ECO:0000313" key="2">
    <source>
        <dbReference type="EMBL" id="GGH67099.1"/>
    </source>
</evidence>
<reference evidence="2" key="2">
    <citation type="submission" date="2020-09" db="EMBL/GenBank/DDBJ databases">
        <authorList>
            <person name="Sun Q."/>
            <person name="Zhou Y."/>
        </authorList>
    </citation>
    <scope>NUCLEOTIDE SEQUENCE</scope>
    <source>
        <strain evidence="2">CGMCC 1.15290</strain>
    </source>
</reference>
<organism evidence="2 3">
    <name type="scientific">Filimonas zeae</name>
    <dbReference type="NCBI Taxonomy" id="1737353"/>
    <lineage>
        <taxon>Bacteria</taxon>
        <taxon>Pseudomonadati</taxon>
        <taxon>Bacteroidota</taxon>
        <taxon>Chitinophagia</taxon>
        <taxon>Chitinophagales</taxon>
        <taxon>Chitinophagaceae</taxon>
        <taxon>Filimonas</taxon>
    </lineage>
</organism>
<keyword evidence="3" id="KW-1185">Reference proteome</keyword>
<dbReference type="RefSeq" id="WP_188952075.1">
    <property type="nucleotide sequence ID" value="NZ_BMIB01000002.1"/>
</dbReference>
<evidence type="ECO:0000313" key="3">
    <source>
        <dbReference type="Proteomes" id="UP000627292"/>
    </source>
</evidence>
<evidence type="ECO:0000256" key="1">
    <source>
        <dbReference type="SAM" id="SignalP"/>
    </source>
</evidence>
<dbReference type="AlphaFoldDB" id="A0A917IWZ1"/>